<proteinExistence type="predicted"/>
<dbReference type="InterPro" id="IPR054722">
    <property type="entry name" value="PolX-like_BBD"/>
</dbReference>
<dbReference type="InterPro" id="IPR025724">
    <property type="entry name" value="GAG-pre-integrase_dom"/>
</dbReference>
<comment type="caution">
    <text evidence="4">The sequence shown here is derived from an EMBL/GenBank/DDBJ whole genome shotgun (WGS) entry which is preliminary data.</text>
</comment>
<dbReference type="PANTHER" id="PTHR42648:SF28">
    <property type="entry name" value="TRANSPOSON-ENCODED PROTEIN WITH RIBONUCLEASE H-LIKE AND RETROVIRUS ZINC FINGER-LIKE DOMAINS"/>
    <property type="match status" value="1"/>
</dbReference>
<reference evidence="4" key="1">
    <citation type="submission" date="2020-06" db="EMBL/GenBank/DDBJ databases">
        <authorList>
            <person name="Li T."/>
            <person name="Hu X."/>
            <person name="Zhang T."/>
            <person name="Song X."/>
            <person name="Zhang H."/>
            <person name="Dai N."/>
            <person name="Sheng W."/>
            <person name="Hou X."/>
            <person name="Wei L."/>
        </authorList>
    </citation>
    <scope>NUCLEOTIDE SEQUENCE</scope>
    <source>
        <strain evidence="4">KEN8</strain>
        <tissue evidence="4">Leaf</tissue>
    </source>
</reference>
<sequence>MAMTSAKFKVVKFDGTGNFGLWQTRVKDLLAQQGILKVLRSQKPASIDDEDWEELQQHAAGTIRLCLADEIMYHVMNLKSPCEEGFDLAQHVNVFNQIITDLTRLDVNIEDEDKAMILLCSLPFSYKHLVTTLTYGKETIKVDEITAALLAHYQQKQNARESSYGDSLYVKGSGSRHTGQVILVLSIWVMILGGDDVRIKMYDGTVRTLSDVRHIPNLKKNPISLGILHKNGFIPKADEDREAIRIVKGALTIMKGKITAGNIYKLLGNTVVGGVHSVDSCDDNTKLWHMRLGHLSECGMPELHKRNLLHGVKSFKLDFYSQFSKFCEEHEIQRHFSVRKTPQQNGVAERMNRSLTERARCLRLNVGLPKNFWAGAVSMACYLINRSPRASLGTKVAEEMELEPHPVATENRGRSHPTSSDPVPAESGGSSTTHELQTYNLARDRQRRTNVKPPSRLGYEDMVSFALLVSGDEPTTFHGAITSQEKKEWMGAMVEEMESLHKNQT</sequence>
<dbReference type="Gene3D" id="3.30.420.10">
    <property type="entry name" value="Ribonuclease H-like superfamily/Ribonuclease H"/>
    <property type="match status" value="1"/>
</dbReference>
<evidence type="ECO:0000256" key="1">
    <source>
        <dbReference type="ARBA" id="ARBA00022670"/>
    </source>
</evidence>
<feature type="compositionally biased region" description="Polar residues" evidence="2">
    <location>
        <begin position="428"/>
        <end position="440"/>
    </location>
</feature>
<dbReference type="PROSITE" id="PS50994">
    <property type="entry name" value="INTEGRASE"/>
    <property type="match status" value="1"/>
</dbReference>
<feature type="domain" description="Integrase catalytic" evidence="3">
    <location>
        <begin position="313"/>
        <end position="405"/>
    </location>
</feature>
<dbReference type="Pfam" id="PF22936">
    <property type="entry name" value="Pol_BBD"/>
    <property type="match status" value="1"/>
</dbReference>
<dbReference type="InterPro" id="IPR001584">
    <property type="entry name" value="Integrase_cat-core"/>
</dbReference>
<dbReference type="PANTHER" id="PTHR42648">
    <property type="entry name" value="TRANSPOSASE, PUTATIVE-RELATED"/>
    <property type="match status" value="1"/>
</dbReference>
<evidence type="ECO:0000313" key="4">
    <source>
        <dbReference type="EMBL" id="KAL0332845.1"/>
    </source>
</evidence>
<dbReference type="InterPro" id="IPR012337">
    <property type="entry name" value="RNaseH-like_sf"/>
</dbReference>
<dbReference type="SUPFAM" id="SSF53098">
    <property type="entry name" value="Ribonuclease H-like"/>
    <property type="match status" value="1"/>
</dbReference>
<evidence type="ECO:0000256" key="2">
    <source>
        <dbReference type="SAM" id="MobiDB-lite"/>
    </source>
</evidence>
<keyword evidence="1" id="KW-0378">Hydrolase</keyword>
<accession>A0AAW2MPZ6</accession>
<dbReference type="AlphaFoldDB" id="A0AAW2MPZ6"/>
<reference evidence="4" key="2">
    <citation type="journal article" date="2024" name="Plant">
        <title>Genomic evolution and insights into agronomic trait innovations of Sesamum species.</title>
        <authorList>
            <person name="Miao H."/>
            <person name="Wang L."/>
            <person name="Qu L."/>
            <person name="Liu H."/>
            <person name="Sun Y."/>
            <person name="Le M."/>
            <person name="Wang Q."/>
            <person name="Wei S."/>
            <person name="Zheng Y."/>
            <person name="Lin W."/>
            <person name="Duan Y."/>
            <person name="Cao H."/>
            <person name="Xiong S."/>
            <person name="Wang X."/>
            <person name="Wei L."/>
            <person name="Li C."/>
            <person name="Ma Q."/>
            <person name="Ju M."/>
            <person name="Zhao R."/>
            <person name="Li G."/>
            <person name="Mu C."/>
            <person name="Tian Q."/>
            <person name="Mei H."/>
            <person name="Zhang T."/>
            <person name="Gao T."/>
            <person name="Zhang H."/>
        </authorList>
    </citation>
    <scope>NUCLEOTIDE SEQUENCE</scope>
    <source>
        <strain evidence="4">KEN8</strain>
    </source>
</reference>
<name>A0AAW2MPZ6_9LAMI</name>
<keyword evidence="1" id="KW-0645">Protease</keyword>
<gene>
    <name evidence="4" type="ORF">Scaly_2186000</name>
</gene>
<feature type="region of interest" description="Disordered" evidence="2">
    <location>
        <begin position="405"/>
        <end position="456"/>
    </location>
</feature>
<dbReference type="Pfam" id="PF14223">
    <property type="entry name" value="Retrotran_gag_2"/>
    <property type="match status" value="1"/>
</dbReference>
<dbReference type="Pfam" id="PF13976">
    <property type="entry name" value="gag_pre-integrs"/>
    <property type="match status" value="1"/>
</dbReference>
<dbReference type="GO" id="GO:0006508">
    <property type="term" value="P:proteolysis"/>
    <property type="evidence" value="ECO:0007669"/>
    <property type="project" value="UniProtKB-KW"/>
</dbReference>
<dbReference type="InterPro" id="IPR036397">
    <property type="entry name" value="RNaseH_sf"/>
</dbReference>
<organism evidence="4">
    <name type="scientific">Sesamum calycinum</name>
    <dbReference type="NCBI Taxonomy" id="2727403"/>
    <lineage>
        <taxon>Eukaryota</taxon>
        <taxon>Viridiplantae</taxon>
        <taxon>Streptophyta</taxon>
        <taxon>Embryophyta</taxon>
        <taxon>Tracheophyta</taxon>
        <taxon>Spermatophyta</taxon>
        <taxon>Magnoliopsida</taxon>
        <taxon>eudicotyledons</taxon>
        <taxon>Gunneridae</taxon>
        <taxon>Pentapetalae</taxon>
        <taxon>asterids</taxon>
        <taxon>lamiids</taxon>
        <taxon>Lamiales</taxon>
        <taxon>Pedaliaceae</taxon>
        <taxon>Sesamum</taxon>
    </lineage>
</organism>
<evidence type="ECO:0000259" key="3">
    <source>
        <dbReference type="PROSITE" id="PS50994"/>
    </source>
</evidence>
<protein>
    <submittedName>
        <fullName evidence="4">Retrovirus-related Pol polyprotein from transposon TNT 1-94</fullName>
    </submittedName>
</protein>
<dbReference type="InterPro" id="IPR039537">
    <property type="entry name" value="Retrotran_Ty1/copia-like"/>
</dbReference>
<dbReference type="GO" id="GO:0003676">
    <property type="term" value="F:nucleic acid binding"/>
    <property type="evidence" value="ECO:0007669"/>
    <property type="project" value="InterPro"/>
</dbReference>
<dbReference type="GO" id="GO:0015074">
    <property type="term" value="P:DNA integration"/>
    <property type="evidence" value="ECO:0007669"/>
    <property type="project" value="InterPro"/>
</dbReference>
<dbReference type="GO" id="GO:0008233">
    <property type="term" value="F:peptidase activity"/>
    <property type="evidence" value="ECO:0007669"/>
    <property type="project" value="UniProtKB-KW"/>
</dbReference>
<dbReference type="EMBL" id="JACGWM010000013">
    <property type="protein sequence ID" value="KAL0332845.1"/>
    <property type="molecule type" value="Genomic_DNA"/>
</dbReference>